<gene>
    <name evidence="1" type="ORF">SAMN06265377_1931</name>
</gene>
<organism evidence="1 2">
    <name type="scientific">Flagellimonas pacifica</name>
    <dbReference type="NCBI Taxonomy" id="1247520"/>
    <lineage>
        <taxon>Bacteria</taxon>
        <taxon>Pseudomonadati</taxon>
        <taxon>Bacteroidota</taxon>
        <taxon>Flavobacteriia</taxon>
        <taxon>Flavobacteriales</taxon>
        <taxon>Flavobacteriaceae</taxon>
        <taxon>Flagellimonas</taxon>
    </lineage>
</organism>
<dbReference type="Proteomes" id="UP000219048">
    <property type="component" value="Unassembled WGS sequence"/>
</dbReference>
<evidence type="ECO:0000313" key="1">
    <source>
        <dbReference type="EMBL" id="SNZ00114.1"/>
    </source>
</evidence>
<proteinExistence type="predicted"/>
<sequence>MKKFNYGVNLYELELQSLNLPSYPSLHSVTELFNRFDIENIVLEGPKTLKRVSDINLECP</sequence>
<name>A0A285MSE9_9FLAO</name>
<accession>A0A285MSE9</accession>
<reference evidence="2" key="1">
    <citation type="submission" date="2017-09" db="EMBL/GenBank/DDBJ databases">
        <authorList>
            <person name="Varghese N."/>
            <person name="Submissions S."/>
        </authorList>
    </citation>
    <scope>NUCLEOTIDE SEQUENCE [LARGE SCALE GENOMIC DNA]</scope>
    <source>
        <strain evidence="2">DSM 25885</strain>
    </source>
</reference>
<protein>
    <submittedName>
        <fullName evidence="1">Uncharacterized protein</fullName>
    </submittedName>
</protein>
<keyword evidence="2" id="KW-1185">Reference proteome</keyword>
<dbReference type="AlphaFoldDB" id="A0A285MSE9"/>
<dbReference type="EMBL" id="OBEH01000002">
    <property type="protein sequence ID" value="SNZ00114.1"/>
    <property type="molecule type" value="Genomic_DNA"/>
</dbReference>
<evidence type="ECO:0000313" key="2">
    <source>
        <dbReference type="Proteomes" id="UP000219048"/>
    </source>
</evidence>